<evidence type="ECO:0000256" key="1">
    <source>
        <dbReference type="SAM" id="SignalP"/>
    </source>
</evidence>
<protein>
    <submittedName>
        <fullName evidence="2">Extracellular solute-binding protein</fullName>
    </submittedName>
</protein>
<accession>A0A9D1KQQ0</accession>
<dbReference type="AlphaFoldDB" id="A0A9D1KQQ0"/>
<dbReference type="Gene3D" id="3.40.190.10">
    <property type="entry name" value="Periplasmic binding protein-like II"/>
    <property type="match status" value="1"/>
</dbReference>
<proteinExistence type="predicted"/>
<name>A0A9D1KQQ0_9FIRM</name>
<dbReference type="Proteomes" id="UP000824165">
    <property type="component" value="Unassembled WGS sequence"/>
</dbReference>
<organism evidence="2 3">
    <name type="scientific">Candidatus Ornithomonoglobus intestinigallinarum</name>
    <dbReference type="NCBI Taxonomy" id="2840894"/>
    <lineage>
        <taxon>Bacteria</taxon>
        <taxon>Bacillati</taxon>
        <taxon>Bacillota</taxon>
        <taxon>Clostridia</taxon>
        <taxon>Candidatus Ornithomonoglobus</taxon>
    </lineage>
</organism>
<dbReference type="PANTHER" id="PTHR43649">
    <property type="entry name" value="ARABINOSE-BINDING PROTEIN-RELATED"/>
    <property type="match status" value="1"/>
</dbReference>
<dbReference type="Pfam" id="PF01547">
    <property type="entry name" value="SBP_bac_1"/>
    <property type="match status" value="1"/>
</dbReference>
<dbReference type="SUPFAM" id="SSF53850">
    <property type="entry name" value="Periplasmic binding protein-like II"/>
    <property type="match status" value="1"/>
</dbReference>
<sequence>MKSIKTKHRIIKAVSALTALVLASGMLAGCGGSSDKDSEGRTIISVGSWPPEESDALTAMNERKARFEEANPDVVIEPDEWAFDRQTFYAKAAGGQLPTVYLSGFTEMPEIINSGYSSDITEALKNNGLEGMFNENIMDIISRDGKIYAFPTMSYVLGLAYNVDAFEAAGLMKEDGTPMQPANWDEMVDFAVKIKEATGKPGIVLPTADRSGGWIFSAIAWSFGVEFMEKGEDGKWQAKFDSPEAAQALQFIKDLKWKYDLLPASTIINAEDWYRSFAVGDGAMTVVAGDYPRRVAKYGMTPDQSGIMAIPAGPAKHVTLLGGEVMCIKNDATPDQIDASVRWLKTRYNNELTDEYKTNTETTTENAKKDGQLVGIQSLSPWSDKAESLVWYRDYIEQNANCNLNHVKLYNDFVADCPAEIKPEEPVC</sequence>
<evidence type="ECO:0000313" key="3">
    <source>
        <dbReference type="Proteomes" id="UP000824165"/>
    </source>
</evidence>
<feature type="signal peptide" evidence="1">
    <location>
        <begin position="1"/>
        <end position="28"/>
    </location>
</feature>
<feature type="chain" id="PRO_5039151696" evidence="1">
    <location>
        <begin position="29"/>
        <end position="428"/>
    </location>
</feature>
<reference evidence="2" key="1">
    <citation type="submission" date="2020-10" db="EMBL/GenBank/DDBJ databases">
        <authorList>
            <person name="Gilroy R."/>
        </authorList>
    </citation>
    <scope>NUCLEOTIDE SEQUENCE</scope>
    <source>
        <strain evidence="2">CHK181-108</strain>
    </source>
</reference>
<dbReference type="InterPro" id="IPR050490">
    <property type="entry name" value="Bact_solute-bd_prot1"/>
</dbReference>
<dbReference type="InterPro" id="IPR006059">
    <property type="entry name" value="SBP"/>
</dbReference>
<comment type="caution">
    <text evidence="2">The sequence shown here is derived from an EMBL/GenBank/DDBJ whole genome shotgun (WGS) entry which is preliminary data.</text>
</comment>
<reference evidence="2" key="2">
    <citation type="journal article" date="2021" name="PeerJ">
        <title>Extensive microbial diversity within the chicken gut microbiome revealed by metagenomics and culture.</title>
        <authorList>
            <person name="Gilroy R."/>
            <person name="Ravi A."/>
            <person name="Getino M."/>
            <person name="Pursley I."/>
            <person name="Horton D.L."/>
            <person name="Alikhan N.F."/>
            <person name="Baker D."/>
            <person name="Gharbi K."/>
            <person name="Hall N."/>
            <person name="Watson M."/>
            <person name="Adriaenssens E.M."/>
            <person name="Foster-Nyarko E."/>
            <person name="Jarju S."/>
            <person name="Secka A."/>
            <person name="Antonio M."/>
            <person name="Oren A."/>
            <person name="Chaudhuri R.R."/>
            <person name="La Ragione R."/>
            <person name="Hildebrand F."/>
            <person name="Pallen M.J."/>
        </authorList>
    </citation>
    <scope>NUCLEOTIDE SEQUENCE</scope>
    <source>
        <strain evidence="2">CHK181-108</strain>
    </source>
</reference>
<keyword evidence="1" id="KW-0732">Signal</keyword>
<dbReference type="EMBL" id="DVLU01000086">
    <property type="protein sequence ID" value="HIT85890.1"/>
    <property type="molecule type" value="Genomic_DNA"/>
</dbReference>
<gene>
    <name evidence="2" type="ORF">IAA60_08340</name>
</gene>
<dbReference type="PROSITE" id="PS51257">
    <property type="entry name" value="PROKAR_LIPOPROTEIN"/>
    <property type="match status" value="1"/>
</dbReference>
<dbReference type="PANTHER" id="PTHR43649:SF16">
    <property type="entry name" value="SUGAR-BINDING LIPOPROTEIN"/>
    <property type="match status" value="1"/>
</dbReference>
<feature type="non-terminal residue" evidence="2">
    <location>
        <position position="428"/>
    </location>
</feature>
<evidence type="ECO:0000313" key="2">
    <source>
        <dbReference type="EMBL" id="HIT85890.1"/>
    </source>
</evidence>